<evidence type="ECO:0000313" key="2">
    <source>
        <dbReference type="Proteomes" id="UP001596200"/>
    </source>
</evidence>
<name>A0ABW1GFT7_9ACTN</name>
<comment type="caution">
    <text evidence="1">The sequence shown here is derived from an EMBL/GenBank/DDBJ whole genome shotgun (WGS) entry which is preliminary data.</text>
</comment>
<evidence type="ECO:0000313" key="1">
    <source>
        <dbReference type="EMBL" id="MFC5912482.1"/>
    </source>
</evidence>
<reference evidence="2" key="1">
    <citation type="journal article" date="2019" name="Int. J. Syst. Evol. Microbiol.">
        <title>The Global Catalogue of Microorganisms (GCM) 10K type strain sequencing project: providing services to taxonomists for standard genome sequencing and annotation.</title>
        <authorList>
            <consortium name="The Broad Institute Genomics Platform"/>
            <consortium name="The Broad Institute Genome Sequencing Center for Infectious Disease"/>
            <person name="Wu L."/>
            <person name="Ma J."/>
        </authorList>
    </citation>
    <scope>NUCLEOTIDE SEQUENCE [LARGE SCALE GENOMIC DNA]</scope>
    <source>
        <strain evidence="2">JCM 4147</strain>
    </source>
</reference>
<proteinExistence type="predicted"/>
<keyword evidence="2" id="KW-1185">Reference proteome</keyword>
<accession>A0ABW1GFT7</accession>
<dbReference type="RefSeq" id="WP_329920580.1">
    <property type="nucleotide sequence ID" value="NZ_BAAATU010000062.1"/>
</dbReference>
<sequence length="76" mass="8454">MDTGTPTGWEVAVLFGGPADGVRMWVAERPRTIQVTRPCELEAPPNGMRAEALHIYRRDLRVKSEPLRYGFDGASP</sequence>
<dbReference type="EMBL" id="JBHSPU010000002">
    <property type="protein sequence ID" value="MFC5912482.1"/>
    <property type="molecule type" value="Genomic_DNA"/>
</dbReference>
<organism evidence="1 2">
    <name type="scientific">Streptomyces pulveraceus</name>
    <dbReference type="NCBI Taxonomy" id="68258"/>
    <lineage>
        <taxon>Bacteria</taxon>
        <taxon>Bacillati</taxon>
        <taxon>Actinomycetota</taxon>
        <taxon>Actinomycetes</taxon>
        <taxon>Kitasatosporales</taxon>
        <taxon>Streptomycetaceae</taxon>
        <taxon>Streptomyces</taxon>
    </lineage>
</organism>
<protein>
    <submittedName>
        <fullName evidence="1">Uncharacterized protein</fullName>
    </submittedName>
</protein>
<gene>
    <name evidence="1" type="ORF">ACFP1B_03370</name>
</gene>
<dbReference type="Proteomes" id="UP001596200">
    <property type="component" value="Unassembled WGS sequence"/>
</dbReference>